<protein>
    <recommendedName>
        <fullName evidence="2">NAD(P)-binding domain containing protein</fullName>
    </recommendedName>
</protein>
<evidence type="ECO:0000313" key="1">
    <source>
        <dbReference type="EMBL" id="CAB4143370.1"/>
    </source>
</evidence>
<dbReference type="InterPro" id="IPR036291">
    <property type="entry name" value="NAD(P)-bd_dom_sf"/>
</dbReference>
<evidence type="ECO:0008006" key="2">
    <source>
        <dbReference type="Google" id="ProtNLM"/>
    </source>
</evidence>
<dbReference type="SUPFAM" id="SSF51735">
    <property type="entry name" value="NAD(P)-binding Rossmann-fold domains"/>
    <property type="match status" value="1"/>
</dbReference>
<reference evidence="1" key="1">
    <citation type="submission" date="2020-04" db="EMBL/GenBank/DDBJ databases">
        <authorList>
            <person name="Chiriac C."/>
            <person name="Salcher M."/>
            <person name="Ghai R."/>
            <person name="Kavagutti S V."/>
        </authorList>
    </citation>
    <scope>NUCLEOTIDE SEQUENCE</scope>
</reference>
<dbReference type="EMBL" id="LR796420">
    <property type="protein sequence ID" value="CAB4143370.1"/>
    <property type="molecule type" value="Genomic_DNA"/>
</dbReference>
<dbReference type="Gene3D" id="3.40.50.720">
    <property type="entry name" value="NAD(P)-binding Rossmann-like Domain"/>
    <property type="match status" value="1"/>
</dbReference>
<gene>
    <name evidence="1" type="ORF">UFOVP449_171</name>
</gene>
<proteinExistence type="predicted"/>
<accession>A0A6J5ME75</accession>
<sequence>MIVGKGDIASILIDKEEAIFFASGVSNSLETRESEFQRELDLLSEQDKTKCIFYFSSIAIDNTEKFYVSKYLQHKKRMEDYIKDNFENYNIIRIGNITWGNNPNTFLNFIRNRIKNNEPVYISDEYKYMIDKDQFLLITNNLPITGKNQISIFGKMVKVKDLL</sequence>
<organism evidence="1">
    <name type="scientific">uncultured Caudovirales phage</name>
    <dbReference type="NCBI Taxonomy" id="2100421"/>
    <lineage>
        <taxon>Viruses</taxon>
        <taxon>Duplodnaviria</taxon>
        <taxon>Heunggongvirae</taxon>
        <taxon>Uroviricota</taxon>
        <taxon>Caudoviricetes</taxon>
        <taxon>Peduoviridae</taxon>
        <taxon>Maltschvirus</taxon>
        <taxon>Maltschvirus maltsch</taxon>
    </lineage>
</organism>
<name>A0A6J5ME75_9CAUD</name>